<dbReference type="RefSeq" id="WP_198076130.1">
    <property type="nucleotide sequence ID" value="NZ_JAEDAE010000007.1"/>
</dbReference>
<sequence>MKSVLIVVFCALLLVGGQPLRAQTPPAGFTSTIVSSGWNEAVGFTFNSTGSKMFVWERPGKVWVVVNGQRQQLIDITEEVGAWGDHGLLGFALDPNFNTNGYMYLLYVVDRHYLLNFGTANYSATTNDYYSATIGRLTRYTATPSGTGYTVNPASRKILLGATKTTGIPSVHDGHCTGSLVFGTDGTLLVSTGDGAHWAPDLGSYNETYYAEALADGIISAKENVGALRAQLVDCLSGKILRLDPATGNGVPSNPFYDAANPAAARSRVWTLGLRTPFRMSLRPGTGNPDPTQGNPGTLYVGMVGASTWEEITVVDRPRVNLGWPIFEGLTPYPAFTNSNVYNRDAPNPLYNTGGCTKQFFYFTDLIKAATPSGTATFTNSCNTAQSIPASIPTFVDTRPLIDWAHSSTGPARTGTFSGSTPTTANIGAAGSPVSGPQFGGNSVTGGVFYPYTDFPAPYANSYFFGDYVGGWIKSMTVDASNQPSVVRNFVDNGAVPVFFGTSPGETGLFYVNFYPSEIRKISYVTTASPPVAVATSNKTFGMGPLAVQFTGSASTDPNGGALTYRWDFGDGTPTSAAANPSHTFSPPTSAPTNYTVTLTVTNPQGLSNQATLTISANNTPPQVTITSPAAGTLYPLTGNTIYQLAATVTDAEQSGHLLSYQWQTILHHLTHQHPDPVDTTRQTSTTIGPYGCGAETYYYTVSLTVTDAGGLSTTQEVRLDPDCTTPSFTLVNADAATDVDIQPLTNGAILNLATLPTRNLNIRANADPTTTGSVVFALTGPQNQSLTESAAPFALFSDVNGDYNPWTPPVGNYQLTATGYSGANGTGTARPPLTINFTVTDSNPPGPFTLTTATVGTGTVAKNPNATSYASGTSVTLTAAPGAGFQFSGWSGDASGTTNPLTVTMNSNKTITATFMATTGGGSYAFYRAVNLGGPALTLDGNAWGGSTAANYSTNGSAFANQAVTLIPATDATRASMVRDAVFGPNLSVTLSAVPAGAYQAYLYVWEDNSPEVINLSLNGQSVRANYNTGPAGTWARLGPYNVTLAATGSVAFTSTGGWPNFSGVELWQQTGGTPTTYTLTTATVGSGSVVASPAQATYASGSTVSLTATPAAGYQFSGWSGDATGTANPLTVTMNGNKNITATFTATTTTSYTLTVNTTGTGTVSKNPNQATYASGTNVVLTATPGAGYAFTGWSGSATGSTNPLTVAMTANKTITATFTATSGGQQLTGYVLVNATNGTDIQALTSGATLNLATLPGSLNVRATTNPTTVGSVVFALSGTQTQNQTESVAPYALFGDNGAGTYNPWTPAAGSYTLTARPYTGGGGTGTAGTPLTITFSVSNAAARVAAAATSFSGVALAVAYPNPSPNGHYRLLLPGTFQGAVRYRLVSVLGATLAQGTLPAGARTAELDFAQPLSGTSLSYLLLDDGRLTARLKLLRQ</sequence>
<dbReference type="Gene3D" id="2.60.40.10">
    <property type="entry name" value="Immunoglobulins"/>
    <property type="match status" value="1"/>
</dbReference>
<dbReference type="PANTHER" id="PTHR19328:SF13">
    <property type="entry name" value="HIPL1 PROTEIN"/>
    <property type="match status" value="1"/>
</dbReference>
<dbReference type="PROSITE" id="PS50093">
    <property type="entry name" value="PKD"/>
    <property type="match status" value="1"/>
</dbReference>
<evidence type="ECO:0000313" key="3">
    <source>
        <dbReference type="EMBL" id="MBH8559378.1"/>
    </source>
</evidence>
<feature type="chain" id="PRO_5046109253" evidence="1">
    <location>
        <begin position="23"/>
        <end position="1442"/>
    </location>
</feature>
<keyword evidence="1" id="KW-0732">Signal</keyword>
<protein>
    <submittedName>
        <fullName evidence="3">PQQ-dependent sugar dehydrogenase</fullName>
    </submittedName>
</protein>
<dbReference type="InterPro" id="IPR011041">
    <property type="entry name" value="Quinoprot_gluc/sorb_DH_b-prop"/>
</dbReference>
<keyword evidence="4" id="KW-1185">Reference proteome</keyword>
<feature type="signal peptide" evidence="1">
    <location>
        <begin position="1"/>
        <end position="22"/>
    </location>
</feature>
<dbReference type="InterPro" id="IPR022409">
    <property type="entry name" value="PKD/Chitinase_dom"/>
</dbReference>
<dbReference type="SMART" id="SM00089">
    <property type="entry name" value="PKD"/>
    <property type="match status" value="2"/>
</dbReference>
<dbReference type="InterPro" id="IPR013783">
    <property type="entry name" value="Ig-like_fold"/>
</dbReference>
<dbReference type="EMBL" id="JAEDAE010000007">
    <property type="protein sequence ID" value="MBH8559378.1"/>
    <property type="molecule type" value="Genomic_DNA"/>
</dbReference>
<dbReference type="SUPFAM" id="SSF50952">
    <property type="entry name" value="Soluble quinoprotein glucose dehydrogenase"/>
    <property type="match status" value="1"/>
</dbReference>
<proteinExistence type="predicted"/>
<feature type="domain" description="PKD" evidence="2">
    <location>
        <begin position="531"/>
        <end position="617"/>
    </location>
</feature>
<evidence type="ECO:0000259" key="2">
    <source>
        <dbReference type="PROSITE" id="PS50093"/>
    </source>
</evidence>
<dbReference type="Pfam" id="PF18911">
    <property type="entry name" value="PKD_4"/>
    <property type="match status" value="1"/>
</dbReference>
<dbReference type="Proteomes" id="UP000625631">
    <property type="component" value="Unassembled WGS sequence"/>
</dbReference>
<evidence type="ECO:0000313" key="4">
    <source>
        <dbReference type="Proteomes" id="UP000625631"/>
    </source>
</evidence>
<dbReference type="PANTHER" id="PTHR19328">
    <property type="entry name" value="HEDGEHOG-INTERACTING PROTEIN"/>
    <property type="match status" value="1"/>
</dbReference>
<dbReference type="InterPro" id="IPR000601">
    <property type="entry name" value="PKD_dom"/>
</dbReference>
<dbReference type="Pfam" id="PF07995">
    <property type="entry name" value="GSDH"/>
    <property type="match status" value="1"/>
</dbReference>
<organism evidence="3 4">
    <name type="scientific">Hymenobacter negativus</name>
    <dbReference type="NCBI Taxonomy" id="2795026"/>
    <lineage>
        <taxon>Bacteria</taxon>
        <taxon>Pseudomonadati</taxon>
        <taxon>Bacteroidota</taxon>
        <taxon>Cytophagia</taxon>
        <taxon>Cytophagales</taxon>
        <taxon>Hymenobacteraceae</taxon>
        <taxon>Hymenobacter</taxon>
    </lineage>
</organism>
<name>A0ABS0Q9N8_9BACT</name>
<dbReference type="CDD" id="cd00146">
    <property type="entry name" value="PKD"/>
    <property type="match status" value="1"/>
</dbReference>
<dbReference type="InterPro" id="IPR011042">
    <property type="entry name" value="6-blade_b-propeller_TolB-like"/>
</dbReference>
<comment type="caution">
    <text evidence="3">The sequence shown here is derived from an EMBL/GenBank/DDBJ whole genome shotgun (WGS) entry which is preliminary data.</text>
</comment>
<evidence type="ECO:0000256" key="1">
    <source>
        <dbReference type="SAM" id="SignalP"/>
    </source>
</evidence>
<reference evidence="3 4" key="1">
    <citation type="submission" date="2020-12" db="EMBL/GenBank/DDBJ databases">
        <title>Hymenobacter sp.</title>
        <authorList>
            <person name="Kim M.K."/>
        </authorList>
    </citation>
    <scope>NUCLEOTIDE SEQUENCE [LARGE SCALE GENOMIC DNA]</scope>
    <source>
        <strain evidence="3 4">BT442</strain>
    </source>
</reference>
<dbReference type="InterPro" id="IPR012938">
    <property type="entry name" value="Glc/Sorbosone_DH"/>
</dbReference>
<dbReference type="InterPro" id="IPR013378">
    <property type="entry name" value="InlB-like_B-rpt"/>
</dbReference>
<dbReference type="InterPro" id="IPR044060">
    <property type="entry name" value="Bacterial_rp_domain"/>
</dbReference>
<dbReference type="InterPro" id="IPR035986">
    <property type="entry name" value="PKD_dom_sf"/>
</dbReference>
<gene>
    <name evidence="3" type="ORF">I7X13_15050</name>
</gene>
<dbReference type="Pfam" id="PF18998">
    <property type="entry name" value="Flg_new_2"/>
    <property type="match status" value="3"/>
</dbReference>
<dbReference type="NCBIfam" id="TIGR02543">
    <property type="entry name" value="List_Bact_rpt"/>
    <property type="match status" value="2"/>
</dbReference>
<dbReference type="SUPFAM" id="SSF49299">
    <property type="entry name" value="PKD domain"/>
    <property type="match status" value="1"/>
</dbReference>
<accession>A0ABS0Q9N8</accession>
<dbReference type="Gene3D" id="2.120.10.30">
    <property type="entry name" value="TolB, C-terminal domain"/>
    <property type="match status" value="1"/>
</dbReference>